<evidence type="ECO:0000256" key="2">
    <source>
        <dbReference type="ARBA" id="ARBA00022723"/>
    </source>
</evidence>
<dbReference type="Pfam" id="PF24235">
    <property type="entry name" value="RHG29_45_N"/>
    <property type="match status" value="1"/>
</dbReference>
<keyword evidence="4" id="KW-0862">Zinc</keyword>
<feature type="non-terminal residue" evidence="12">
    <location>
        <position position="1"/>
    </location>
</feature>
<keyword evidence="2" id="KW-0479">Metal-binding</keyword>
<organism evidence="12 13">
    <name type="scientific">Sinosuthora webbiana</name>
    <dbReference type="NCBI Taxonomy" id="337173"/>
    <lineage>
        <taxon>Eukaryota</taxon>
        <taxon>Metazoa</taxon>
        <taxon>Chordata</taxon>
        <taxon>Craniata</taxon>
        <taxon>Vertebrata</taxon>
        <taxon>Euteleostomi</taxon>
        <taxon>Archelosauria</taxon>
        <taxon>Archosauria</taxon>
        <taxon>Dinosauria</taxon>
        <taxon>Saurischia</taxon>
        <taxon>Theropoda</taxon>
        <taxon>Coelurosauria</taxon>
        <taxon>Aves</taxon>
        <taxon>Neognathae</taxon>
        <taxon>Neoaves</taxon>
        <taxon>Telluraves</taxon>
        <taxon>Australaves</taxon>
        <taxon>Passeriformes</taxon>
        <taxon>Sylvioidea</taxon>
        <taxon>Sylviidae</taxon>
        <taxon>Sinosuthora</taxon>
    </lineage>
</organism>
<dbReference type="PROSITE" id="PS50081">
    <property type="entry name" value="ZF_DAG_PE_2"/>
    <property type="match status" value="1"/>
</dbReference>
<dbReference type="PROSITE" id="PS51741">
    <property type="entry name" value="F_BAR"/>
    <property type="match status" value="1"/>
</dbReference>
<evidence type="ECO:0000256" key="3">
    <source>
        <dbReference type="ARBA" id="ARBA00022771"/>
    </source>
</evidence>
<dbReference type="Gene3D" id="1.20.1270.60">
    <property type="entry name" value="Arfaptin homology (AH) domain/BAR domain"/>
    <property type="match status" value="1"/>
</dbReference>
<dbReference type="InterPro" id="IPR054713">
    <property type="entry name" value="GMIP/FCHO2-like_FCH"/>
</dbReference>
<evidence type="ECO:0000313" key="12">
    <source>
        <dbReference type="EMBL" id="NWR07556.1"/>
    </source>
</evidence>
<dbReference type="GO" id="GO:0007165">
    <property type="term" value="P:signal transduction"/>
    <property type="evidence" value="ECO:0007669"/>
    <property type="project" value="InterPro"/>
</dbReference>
<feature type="compositionally biased region" description="Low complexity" evidence="8">
    <location>
        <begin position="504"/>
        <end position="529"/>
    </location>
</feature>
<dbReference type="FunFam" id="1.10.555.10:FF:000016">
    <property type="entry name" value="Rho GTPase activating protein 29"/>
    <property type="match status" value="1"/>
</dbReference>
<feature type="domain" description="F-BAR" evidence="11">
    <location>
        <begin position="266"/>
        <end position="469"/>
    </location>
</feature>
<dbReference type="GO" id="GO:0005096">
    <property type="term" value="F:GTPase activator activity"/>
    <property type="evidence" value="ECO:0007669"/>
    <property type="project" value="UniProtKB-KW"/>
</dbReference>
<keyword evidence="1" id="KW-0343">GTPase activation</keyword>
<dbReference type="InterPro" id="IPR051025">
    <property type="entry name" value="RhoGAP"/>
</dbReference>
<dbReference type="InterPro" id="IPR057028">
    <property type="entry name" value="RHG29_45_N"/>
</dbReference>
<feature type="region of interest" description="Disordered" evidence="8">
    <location>
        <begin position="1"/>
        <end position="45"/>
    </location>
</feature>
<feature type="non-terminal residue" evidence="12">
    <location>
        <position position="901"/>
    </location>
</feature>
<dbReference type="PROSITE" id="PS50238">
    <property type="entry name" value="RHOGAP"/>
    <property type="match status" value="1"/>
</dbReference>
<evidence type="ECO:0000313" key="13">
    <source>
        <dbReference type="Proteomes" id="UP000580691"/>
    </source>
</evidence>
<dbReference type="Gene3D" id="1.10.555.10">
    <property type="entry name" value="Rho GTPase activation protein"/>
    <property type="match status" value="1"/>
</dbReference>
<evidence type="ECO:0000256" key="8">
    <source>
        <dbReference type="SAM" id="MobiDB-lite"/>
    </source>
</evidence>
<dbReference type="InterPro" id="IPR046349">
    <property type="entry name" value="C1-like_sf"/>
</dbReference>
<feature type="compositionally biased region" description="Polar residues" evidence="8">
    <location>
        <begin position="1"/>
        <end position="11"/>
    </location>
</feature>
<feature type="domain" description="Phorbol-ester/DAG-type" evidence="9">
    <location>
        <begin position="624"/>
        <end position="669"/>
    </location>
</feature>
<dbReference type="Pfam" id="PF00620">
    <property type="entry name" value="RhoGAP"/>
    <property type="match status" value="1"/>
</dbReference>
<dbReference type="SUPFAM" id="SSF57889">
    <property type="entry name" value="Cysteine-rich domain"/>
    <property type="match status" value="1"/>
</dbReference>
<sequence length="901" mass="99390">GTLKRPTSLSRHASAAGFSLPAAPRAVPKGHKTPMSYSPMEGGDSPFIDPEDISQLLADVARFADALEKLRDMVLRDDPKEPQRPLAHECLGETLRILRQVINKYPLLNTLETLTAAGTLISKVKGFHYESNNEADRREFEKAVETIAVSFSSTVSEFLMGEVDSSTILSIPPSDQNQTMESLYGGTPGPGGDGVPSGMDSYDTGRQDESGCRVWGLCRNRHLPHHRCHPEPHLTPQLGKGSRAGGTGAGTELGGEMCFPSPQTNMPFLSIYLLALEQDMEHGTAVLQAAITLQQQTLLQPLTARRLEHEKRRKEIKEQWHRAQRKLQEAEGNLRKAKQTYMQRSEEHDKAKYMAVKAEEEQQNTTSSITTKTLDKKRRLEEETKNKAEEAMATYRTCVADANTQKQELEDTKVNSLRQIHEVIKQTDQVIKSVSGCRAPLSLMLRKAPLCAPDFPPHLAFLTCQPAKLTFPWIKFLSVVPSHPHALFPSRSPFTRARKGSFNASEFSTSAEGAGAASEGAAGAKESPSGAGGAERRGGRGHQVHKSWPTSVADADSSLDSNAGEFSQKLQRLSSNGTASSSEELEEKDGTTTPFEQSINGITPELAAPTGPFRNVGLSKAAQTHRLRKLRAPSKCRECNSYVYFQGAECEECYLACHKKCLETLAIQCGHKKLQGKLQLFGQDFTKASQGSPDGIPFIVKKCISEIEKRALKTKGIYRVNGVKTRVEKLCQAFENGKELVELSQASPHDISNVLKLYLRQLPEPLMPFRLYNELMGLAKESLQGGEAKGRSGKGGPELVDRGADTDRVVLSLVLKLRELLKELPSENMATLQYLLQHLRRIMEVEQDNKMTSGNLGIVFGPTLMRPRPTDATISLSSLVDYPHQARIIEALIIFYPTIFE</sequence>
<dbReference type="SUPFAM" id="SSF103657">
    <property type="entry name" value="BAR/IMD domain-like"/>
    <property type="match status" value="1"/>
</dbReference>
<dbReference type="InterPro" id="IPR002219">
    <property type="entry name" value="PKC_DAG/PE"/>
</dbReference>
<evidence type="ECO:0000256" key="7">
    <source>
        <dbReference type="SAM" id="Coils"/>
    </source>
</evidence>
<dbReference type="PANTHER" id="PTHR15228:SF18">
    <property type="entry name" value="RHO GTPASE-ACTIVATING PROTEIN 45"/>
    <property type="match status" value="1"/>
</dbReference>
<dbReference type="PROSITE" id="PS00479">
    <property type="entry name" value="ZF_DAG_PE_1"/>
    <property type="match status" value="1"/>
</dbReference>
<accession>A0A7K4UBB2</accession>
<evidence type="ECO:0000259" key="9">
    <source>
        <dbReference type="PROSITE" id="PS50081"/>
    </source>
</evidence>
<reference evidence="12 13" key="1">
    <citation type="submission" date="2019-09" db="EMBL/GenBank/DDBJ databases">
        <title>Bird 10,000 Genomes (B10K) Project - Family phase.</title>
        <authorList>
            <person name="Zhang G."/>
        </authorList>
    </citation>
    <scope>NUCLEOTIDE SEQUENCE [LARGE SCALE GENOMIC DNA]</scope>
    <source>
        <strain evidence="12">B10K-DU-002-08</strain>
        <tissue evidence="12">Muscle</tissue>
    </source>
</reference>
<feature type="compositionally biased region" description="Polar residues" evidence="8">
    <location>
        <begin position="591"/>
        <end position="601"/>
    </location>
</feature>
<dbReference type="InterPro" id="IPR000198">
    <property type="entry name" value="RhoGAP_dom"/>
</dbReference>
<dbReference type="SUPFAM" id="SSF48350">
    <property type="entry name" value="GTPase activation domain, GAP"/>
    <property type="match status" value="1"/>
</dbReference>
<dbReference type="GO" id="GO:0051056">
    <property type="term" value="P:regulation of small GTPase mediated signal transduction"/>
    <property type="evidence" value="ECO:0007669"/>
    <property type="project" value="UniProtKB-ARBA"/>
</dbReference>
<dbReference type="EMBL" id="VXBN01011427">
    <property type="protein sequence ID" value="NWR07556.1"/>
    <property type="molecule type" value="Genomic_DNA"/>
</dbReference>
<evidence type="ECO:0000256" key="4">
    <source>
        <dbReference type="ARBA" id="ARBA00022833"/>
    </source>
</evidence>
<feature type="compositionally biased region" description="Polar residues" evidence="8">
    <location>
        <begin position="558"/>
        <end position="582"/>
    </location>
</feature>
<keyword evidence="13" id="KW-1185">Reference proteome</keyword>
<dbReference type="Pfam" id="PF22699">
    <property type="entry name" value="GMIP-like_FCH"/>
    <property type="match status" value="1"/>
</dbReference>
<feature type="domain" description="Rho-GAP" evidence="10">
    <location>
        <begin position="683"/>
        <end position="900"/>
    </location>
</feature>
<dbReference type="GO" id="GO:0016020">
    <property type="term" value="C:membrane"/>
    <property type="evidence" value="ECO:0007669"/>
    <property type="project" value="TreeGrafter"/>
</dbReference>
<dbReference type="PANTHER" id="PTHR15228">
    <property type="entry name" value="SPERMATHECAL PHYSIOLOGY VARIANT"/>
    <property type="match status" value="1"/>
</dbReference>
<dbReference type="CDD" id="cd20816">
    <property type="entry name" value="C1_GMIP-like"/>
    <property type="match status" value="1"/>
</dbReference>
<dbReference type="SMART" id="SM00324">
    <property type="entry name" value="RhoGAP"/>
    <property type="match status" value="1"/>
</dbReference>
<evidence type="ECO:0000259" key="10">
    <source>
        <dbReference type="PROSITE" id="PS50238"/>
    </source>
</evidence>
<evidence type="ECO:0000259" key="11">
    <source>
        <dbReference type="PROSITE" id="PS51741"/>
    </source>
</evidence>
<keyword evidence="3" id="KW-0863">Zinc-finger</keyword>
<dbReference type="Pfam" id="PF00130">
    <property type="entry name" value="C1_1"/>
    <property type="match status" value="1"/>
</dbReference>
<gene>
    <name evidence="12" type="primary">Arhgap45</name>
    <name evidence="12" type="ORF">SINWEB_R09817</name>
</gene>
<dbReference type="SMART" id="SM00109">
    <property type="entry name" value="C1"/>
    <property type="match status" value="1"/>
</dbReference>
<proteinExistence type="predicted"/>
<evidence type="ECO:0000256" key="6">
    <source>
        <dbReference type="PROSITE-ProRule" id="PRU01077"/>
    </source>
</evidence>
<feature type="region of interest" description="Disordered" evidence="8">
    <location>
        <begin position="503"/>
        <end position="614"/>
    </location>
</feature>
<feature type="coiled-coil region" evidence="7">
    <location>
        <begin position="374"/>
        <end position="419"/>
    </location>
</feature>
<name>A0A7K4UBB2_9SYLV</name>
<keyword evidence="5 6" id="KW-0175">Coiled coil</keyword>
<feature type="coiled-coil region" evidence="7">
    <location>
        <begin position="313"/>
        <end position="347"/>
    </location>
</feature>
<dbReference type="Proteomes" id="UP000580691">
    <property type="component" value="Unassembled WGS sequence"/>
</dbReference>
<dbReference type="OrthoDB" id="79452at2759"/>
<comment type="caution">
    <text evidence="12">The sequence shown here is derived from an EMBL/GenBank/DDBJ whole genome shotgun (WGS) entry which is preliminary data.</text>
</comment>
<dbReference type="InterPro" id="IPR027267">
    <property type="entry name" value="AH/BAR_dom_sf"/>
</dbReference>
<dbReference type="AlphaFoldDB" id="A0A7K4UBB2"/>
<evidence type="ECO:0000256" key="1">
    <source>
        <dbReference type="ARBA" id="ARBA00022468"/>
    </source>
</evidence>
<evidence type="ECO:0000256" key="5">
    <source>
        <dbReference type="ARBA" id="ARBA00023054"/>
    </source>
</evidence>
<dbReference type="InterPro" id="IPR008936">
    <property type="entry name" value="Rho_GTPase_activation_prot"/>
</dbReference>
<dbReference type="GO" id="GO:0008270">
    <property type="term" value="F:zinc ion binding"/>
    <property type="evidence" value="ECO:0007669"/>
    <property type="project" value="UniProtKB-KW"/>
</dbReference>
<dbReference type="GO" id="GO:0005829">
    <property type="term" value="C:cytosol"/>
    <property type="evidence" value="ECO:0007669"/>
    <property type="project" value="UniProtKB-ARBA"/>
</dbReference>
<dbReference type="InterPro" id="IPR031160">
    <property type="entry name" value="F_BAR_dom"/>
</dbReference>
<protein>
    <submittedName>
        <fullName evidence="12">HMHA1 protein</fullName>
    </submittedName>
</protein>